<evidence type="ECO:0000313" key="2">
    <source>
        <dbReference type="Proteomes" id="UP001054837"/>
    </source>
</evidence>
<organism evidence="1 2">
    <name type="scientific">Caerostris darwini</name>
    <dbReference type="NCBI Taxonomy" id="1538125"/>
    <lineage>
        <taxon>Eukaryota</taxon>
        <taxon>Metazoa</taxon>
        <taxon>Ecdysozoa</taxon>
        <taxon>Arthropoda</taxon>
        <taxon>Chelicerata</taxon>
        <taxon>Arachnida</taxon>
        <taxon>Araneae</taxon>
        <taxon>Araneomorphae</taxon>
        <taxon>Entelegynae</taxon>
        <taxon>Araneoidea</taxon>
        <taxon>Araneidae</taxon>
        <taxon>Caerostris</taxon>
    </lineage>
</organism>
<reference evidence="1 2" key="1">
    <citation type="submission" date="2021-06" db="EMBL/GenBank/DDBJ databases">
        <title>Caerostris darwini draft genome.</title>
        <authorList>
            <person name="Kono N."/>
            <person name="Arakawa K."/>
        </authorList>
    </citation>
    <scope>NUCLEOTIDE SEQUENCE [LARGE SCALE GENOMIC DNA]</scope>
</reference>
<sequence>MGKGGADIFGFGMFSLLLRHPGGKVVENNSTTGVYRLMGMASQARLVKAGQMLDSFLRLLNRMVGLRLNESNLLRISSSYPNDKLRHRGWDIYDYERTEGDSSGTLHTNRKRIGVCSDLSGVSGNRLSCNWRRFISLPLLLLQGRIDSNSWFHGTDWKSKKLGPLR</sequence>
<gene>
    <name evidence="1" type="ORF">CDAR_506141</name>
</gene>
<proteinExistence type="predicted"/>
<dbReference type="AlphaFoldDB" id="A0AAV4WHJ9"/>
<comment type="caution">
    <text evidence="1">The sequence shown here is derived from an EMBL/GenBank/DDBJ whole genome shotgun (WGS) entry which is preliminary data.</text>
</comment>
<keyword evidence="2" id="KW-1185">Reference proteome</keyword>
<dbReference type="Proteomes" id="UP001054837">
    <property type="component" value="Unassembled WGS sequence"/>
</dbReference>
<dbReference type="EMBL" id="BPLQ01014688">
    <property type="protein sequence ID" value="GIY82127.1"/>
    <property type="molecule type" value="Genomic_DNA"/>
</dbReference>
<evidence type="ECO:0000313" key="1">
    <source>
        <dbReference type="EMBL" id="GIY82127.1"/>
    </source>
</evidence>
<name>A0AAV4WHJ9_9ARAC</name>
<accession>A0AAV4WHJ9</accession>
<protein>
    <submittedName>
        <fullName evidence="1">Uncharacterized protein</fullName>
    </submittedName>
</protein>